<dbReference type="EMBL" id="JACVXA010000014">
    <property type="protein sequence ID" value="MBE3637974.1"/>
    <property type="molecule type" value="Genomic_DNA"/>
</dbReference>
<keyword evidence="3" id="KW-1185">Reference proteome</keyword>
<organism evidence="2 3">
    <name type="scientific">Mangrovicoccus algicola</name>
    <dbReference type="NCBI Taxonomy" id="2771008"/>
    <lineage>
        <taxon>Bacteria</taxon>
        <taxon>Pseudomonadati</taxon>
        <taxon>Pseudomonadota</taxon>
        <taxon>Alphaproteobacteria</taxon>
        <taxon>Rhodobacterales</taxon>
        <taxon>Paracoccaceae</taxon>
        <taxon>Mangrovicoccus</taxon>
    </lineage>
</organism>
<name>A0A8J6Z5B4_9RHOB</name>
<reference evidence="2" key="1">
    <citation type="submission" date="2020-09" db="EMBL/GenBank/DDBJ databases">
        <title>A novel bacterium of genus Mangrovicoccus, isolated from South China Sea.</title>
        <authorList>
            <person name="Huang H."/>
            <person name="Mo K."/>
            <person name="Hu Y."/>
        </authorList>
    </citation>
    <scope>NUCLEOTIDE SEQUENCE</scope>
    <source>
        <strain evidence="2">HB182678</strain>
    </source>
</reference>
<keyword evidence="1" id="KW-0732">Signal</keyword>
<dbReference type="PROSITE" id="PS51318">
    <property type="entry name" value="TAT"/>
    <property type="match status" value="1"/>
</dbReference>
<sequence>MTISRRSFTAGLAALGAAPLMRPATARAARGDELNILCWEGYNTDDVLGPFRDLNPGATVRAESGTSDPDMINKLRAGEVNVWDLINLNQPWARGQLYPSGLIKPLDKERFMPFFEKMTPEYGTPPYPLAFAEDGELIGMPQRYGPFSFVVNTDKISRATAEEQGWKLFLDPDMAGRYGILTYDNWNLIHMCLTADLNPFKPLDDAGFETFTDVAAKIFAGSKMMSDDLVAMNTALINGEIDAYFTGGTYTASPARLDGMTQIRAITPASGPIDGKGGVVWAELTSLVNNPDASPLASDFLEFVQKPEICKAVGFAEGTYNPVAQMGDPEVFAQWDTDELDAIQWDSLEEESANSVEYDSVADYDRLMEIYTAARRG</sequence>
<evidence type="ECO:0000313" key="3">
    <source>
        <dbReference type="Proteomes" id="UP000609121"/>
    </source>
</evidence>
<gene>
    <name evidence="2" type="ORF">ICN82_07140</name>
</gene>
<dbReference type="Gene3D" id="3.40.190.10">
    <property type="entry name" value="Periplasmic binding protein-like II"/>
    <property type="match status" value="2"/>
</dbReference>
<comment type="caution">
    <text evidence="2">The sequence shown here is derived from an EMBL/GenBank/DDBJ whole genome shotgun (WGS) entry which is preliminary data.</text>
</comment>
<evidence type="ECO:0000256" key="1">
    <source>
        <dbReference type="ARBA" id="ARBA00022729"/>
    </source>
</evidence>
<dbReference type="PANTHER" id="PTHR30222:SF17">
    <property type="entry name" value="SPERMIDINE_PUTRESCINE-BINDING PERIPLASMIC PROTEIN"/>
    <property type="match status" value="1"/>
</dbReference>
<dbReference type="Proteomes" id="UP000609121">
    <property type="component" value="Unassembled WGS sequence"/>
</dbReference>
<dbReference type="InterPro" id="IPR006311">
    <property type="entry name" value="TAT_signal"/>
</dbReference>
<dbReference type="AlphaFoldDB" id="A0A8J6Z5B4"/>
<dbReference type="PANTHER" id="PTHR30222">
    <property type="entry name" value="SPERMIDINE/PUTRESCINE-BINDING PERIPLASMIC PROTEIN"/>
    <property type="match status" value="1"/>
</dbReference>
<proteinExistence type="predicted"/>
<dbReference type="RefSeq" id="WP_193181187.1">
    <property type="nucleotide sequence ID" value="NZ_JACVXA010000014.1"/>
</dbReference>
<protein>
    <submittedName>
        <fullName evidence="2">Extracellular solute-binding protein</fullName>
    </submittedName>
</protein>
<dbReference type="SUPFAM" id="SSF53850">
    <property type="entry name" value="Periplasmic binding protein-like II"/>
    <property type="match status" value="1"/>
</dbReference>
<accession>A0A8J6Z5B4</accession>
<evidence type="ECO:0000313" key="2">
    <source>
        <dbReference type="EMBL" id="MBE3637974.1"/>
    </source>
</evidence>